<feature type="non-terminal residue" evidence="1">
    <location>
        <position position="1"/>
    </location>
</feature>
<gene>
    <name evidence="1" type="ORF">S01H4_07550</name>
</gene>
<name>X0ZQA0_9ZZZZ</name>
<organism evidence="1">
    <name type="scientific">marine sediment metagenome</name>
    <dbReference type="NCBI Taxonomy" id="412755"/>
    <lineage>
        <taxon>unclassified sequences</taxon>
        <taxon>metagenomes</taxon>
        <taxon>ecological metagenomes</taxon>
    </lineage>
</organism>
<accession>X0ZQA0</accession>
<evidence type="ECO:0000313" key="1">
    <source>
        <dbReference type="EMBL" id="GAG62593.1"/>
    </source>
</evidence>
<comment type="caution">
    <text evidence="1">The sequence shown here is derived from an EMBL/GenBank/DDBJ whole genome shotgun (WGS) entry which is preliminary data.</text>
</comment>
<dbReference type="AlphaFoldDB" id="X0ZQA0"/>
<sequence length="51" mass="5717">TIRNLTDEYVKVGKSYKDDRMISESITVLCGECFLQVPAGKRLTRILKGLG</sequence>
<protein>
    <submittedName>
        <fullName evidence="1">Uncharacterized protein</fullName>
    </submittedName>
</protein>
<proteinExistence type="predicted"/>
<dbReference type="EMBL" id="BART01002482">
    <property type="protein sequence ID" value="GAG62593.1"/>
    <property type="molecule type" value="Genomic_DNA"/>
</dbReference>
<reference evidence="1" key="1">
    <citation type="journal article" date="2014" name="Front. Microbiol.">
        <title>High frequency of phylogenetically diverse reductive dehalogenase-homologous genes in deep subseafloor sedimentary metagenomes.</title>
        <authorList>
            <person name="Kawai M."/>
            <person name="Futagami T."/>
            <person name="Toyoda A."/>
            <person name="Takaki Y."/>
            <person name="Nishi S."/>
            <person name="Hori S."/>
            <person name="Arai W."/>
            <person name="Tsubouchi T."/>
            <person name="Morono Y."/>
            <person name="Uchiyama I."/>
            <person name="Ito T."/>
            <person name="Fujiyama A."/>
            <person name="Inagaki F."/>
            <person name="Takami H."/>
        </authorList>
    </citation>
    <scope>NUCLEOTIDE SEQUENCE</scope>
    <source>
        <strain evidence="1">Expedition CK06-06</strain>
    </source>
</reference>